<comment type="caution">
    <text evidence="3">The sequence shown here is derived from an EMBL/GenBank/DDBJ whole genome shotgun (WGS) entry which is preliminary data.</text>
</comment>
<sequence>MSQKLATGGALAREQSPQRAGKTGPQVALSTLVVLLLPEFLSVIAFFGRTWLAFLSQPETGPWRIYEEIQVREAVYFQC</sequence>
<keyword evidence="2" id="KW-1133">Transmembrane helix</keyword>
<keyword evidence="2" id="KW-0812">Transmembrane</keyword>
<evidence type="ECO:0000256" key="2">
    <source>
        <dbReference type="SAM" id="Phobius"/>
    </source>
</evidence>
<dbReference type="AlphaFoldDB" id="A0A0L0P5D5"/>
<dbReference type="EMBL" id="LGST01000011">
    <property type="protein sequence ID" value="KNE01455.1"/>
    <property type="molecule type" value="Genomic_DNA"/>
</dbReference>
<reference evidence="4" key="1">
    <citation type="journal article" date="2015" name="BMC Genomics">
        <title>Draft genome of a commonly misdiagnosed multidrug resistant pathogen Candida auris.</title>
        <authorList>
            <person name="Chatterjee S."/>
            <person name="Alampalli S.V."/>
            <person name="Nageshan R.K."/>
            <person name="Chettiar S.T."/>
            <person name="Joshi S."/>
            <person name="Tatu U.S."/>
        </authorList>
    </citation>
    <scope>NUCLEOTIDE SEQUENCE [LARGE SCALE GENOMIC DNA]</scope>
    <source>
        <strain evidence="4">6684</strain>
    </source>
</reference>
<accession>A0A0L0P5D5</accession>
<name>A0A0L0P5D5_CANAR</name>
<protein>
    <submittedName>
        <fullName evidence="3">Uncharacterized protein</fullName>
    </submittedName>
</protein>
<dbReference type="VEuPathDB" id="FungiDB:QG37_01531"/>
<organism evidence="3 4">
    <name type="scientific">Candidozyma auris</name>
    <name type="common">Yeast</name>
    <name type="synonym">Candida auris</name>
    <dbReference type="NCBI Taxonomy" id="498019"/>
    <lineage>
        <taxon>Eukaryota</taxon>
        <taxon>Fungi</taxon>
        <taxon>Dikarya</taxon>
        <taxon>Ascomycota</taxon>
        <taxon>Saccharomycotina</taxon>
        <taxon>Pichiomycetes</taxon>
        <taxon>Metschnikowiaceae</taxon>
        <taxon>Candidozyma</taxon>
    </lineage>
</organism>
<feature type="region of interest" description="Disordered" evidence="1">
    <location>
        <begin position="1"/>
        <end position="24"/>
    </location>
</feature>
<evidence type="ECO:0000313" key="4">
    <source>
        <dbReference type="Proteomes" id="UP000037122"/>
    </source>
</evidence>
<evidence type="ECO:0000313" key="3">
    <source>
        <dbReference type="EMBL" id="KNE01455.1"/>
    </source>
</evidence>
<evidence type="ECO:0000256" key="1">
    <source>
        <dbReference type="SAM" id="MobiDB-lite"/>
    </source>
</evidence>
<keyword evidence="2" id="KW-0472">Membrane</keyword>
<gene>
    <name evidence="3" type="ORF">QG37_01531</name>
</gene>
<feature type="transmembrane region" description="Helical" evidence="2">
    <location>
        <begin position="27"/>
        <end position="47"/>
    </location>
</feature>
<dbReference type="Proteomes" id="UP000037122">
    <property type="component" value="Unassembled WGS sequence"/>
</dbReference>
<proteinExistence type="predicted"/>